<dbReference type="Gene3D" id="1.10.600.10">
    <property type="entry name" value="Farnesyl Diphosphate Synthase"/>
    <property type="match status" value="1"/>
</dbReference>
<evidence type="ECO:0000256" key="1">
    <source>
        <dbReference type="ARBA" id="ARBA00001946"/>
    </source>
</evidence>
<dbReference type="Pfam" id="PF00348">
    <property type="entry name" value="polyprenyl_synt"/>
    <property type="match status" value="1"/>
</dbReference>
<dbReference type="EMBL" id="VGIY01000096">
    <property type="protein sequence ID" value="MBM3317245.1"/>
    <property type="molecule type" value="Genomic_DNA"/>
</dbReference>
<evidence type="ECO:0000256" key="5">
    <source>
        <dbReference type="ARBA" id="ARBA00022842"/>
    </source>
</evidence>
<dbReference type="CDD" id="cd00685">
    <property type="entry name" value="Trans_IPPS_HT"/>
    <property type="match status" value="1"/>
</dbReference>
<dbReference type="InterPro" id="IPR000092">
    <property type="entry name" value="Polyprenyl_synt"/>
</dbReference>
<protein>
    <submittedName>
        <fullName evidence="7">Polyprenyl synthetase family protein</fullName>
    </submittedName>
</protein>
<comment type="similarity">
    <text evidence="2 6">Belongs to the FPP/GGPP synthase family.</text>
</comment>
<evidence type="ECO:0000256" key="2">
    <source>
        <dbReference type="ARBA" id="ARBA00006706"/>
    </source>
</evidence>
<gene>
    <name evidence="7" type="ORF">FJY75_05285</name>
</gene>
<proteinExistence type="inferred from homology"/>
<evidence type="ECO:0000256" key="4">
    <source>
        <dbReference type="ARBA" id="ARBA00022723"/>
    </source>
</evidence>
<dbReference type="SFLD" id="SFLDG01017">
    <property type="entry name" value="Polyprenyl_Transferase_Like"/>
    <property type="match status" value="1"/>
</dbReference>
<organism evidence="7 8">
    <name type="scientific">Eiseniibacteriota bacterium</name>
    <dbReference type="NCBI Taxonomy" id="2212470"/>
    <lineage>
        <taxon>Bacteria</taxon>
        <taxon>Candidatus Eiseniibacteriota</taxon>
    </lineage>
</organism>
<name>A0A937X8Q8_UNCEI</name>
<evidence type="ECO:0000256" key="3">
    <source>
        <dbReference type="ARBA" id="ARBA00022679"/>
    </source>
</evidence>
<comment type="caution">
    <text evidence="7">The sequence shown here is derived from an EMBL/GenBank/DDBJ whole genome shotgun (WGS) entry which is preliminary data.</text>
</comment>
<reference evidence="7" key="1">
    <citation type="submission" date="2019-03" db="EMBL/GenBank/DDBJ databases">
        <title>Lake Tanganyika Metagenome-Assembled Genomes (MAGs).</title>
        <authorList>
            <person name="Tran P."/>
        </authorList>
    </citation>
    <scope>NUCLEOTIDE SEQUENCE</scope>
    <source>
        <strain evidence="7">M_DeepCast_400m_m2_100</strain>
    </source>
</reference>
<evidence type="ECO:0000313" key="8">
    <source>
        <dbReference type="Proteomes" id="UP000748308"/>
    </source>
</evidence>
<dbReference type="PANTHER" id="PTHR12001">
    <property type="entry name" value="GERANYLGERANYL PYROPHOSPHATE SYNTHASE"/>
    <property type="match status" value="1"/>
</dbReference>
<dbReference type="GO" id="GO:0046872">
    <property type="term" value="F:metal ion binding"/>
    <property type="evidence" value="ECO:0007669"/>
    <property type="project" value="UniProtKB-KW"/>
</dbReference>
<dbReference type="AlphaFoldDB" id="A0A937X8Q8"/>
<dbReference type="SUPFAM" id="SSF48576">
    <property type="entry name" value="Terpenoid synthases"/>
    <property type="match status" value="1"/>
</dbReference>
<dbReference type="PROSITE" id="PS00444">
    <property type="entry name" value="POLYPRENYL_SYNTHASE_2"/>
    <property type="match status" value="1"/>
</dbReference>
<sequence length="376" mass="41104">MDSGATGRAAHSAGIAAARAYLTESAARVNPVLRRFWDEKVREWDRFPEIIRASFAAYDLLTADGKKIRAGLTRLGYEICAGPRSPGTPVPDGIDRAAACVEILHNAFLIHDDIVDQSDLRRNRPTAHRRFADAARARFRSDEEALQYGRAVALNFGDKGQALAQELLFSSGFPDPLLLRAVRLLSRVTAETVAGQLLDVDDVRLPDLTEELVLQIHEYKTAHYTIMLPLQLGALLAGAPEAVLPALRDFAIPLGLAFQIQDDILGLFGDEETLGKPVVSDVREGKKTLLIVHAYAAAAPAARASLESAHGNAGLTGETLEEVRRLVRETGALERSERMARALVDAGKEIIPVITSDPRWASILYGLADYLIERRF</sequence>
<keyword evidence="5" id="KW-0460">Magnesium</keyword>
<keyword evidence="3 6" id="KW-0808">Transferase</keyword>
<dbReference type="InterPro" id="IPR033749">
    <property type="entry name" value="Polyprenyl_synt_CS"/>
</dbReference>
<dbReference type="GO" id="GO:0004659">
    <property type="term" value="F:prenyltransferase activity"/>
    <property type="evidence" value="ECO:0007669"/>
    <property type="project" value="InterPro"/>
</dbReference>
<evidence type="ECO:0000313" key="7">
    <source>
        <dbReference type="EMBL" id="MBM3317245.1"/>
    </source>
</evidence>
<dbReference type="GO" id="GO:0008299">
    <property type="term" value="P:isoprenoid biosynthetic process"/>
    <property type="evidence" value="ECO:0007669"/>
    <property type="project" value="InterPro"/>
</dbReference>
<dbReference type="SFLD" id="SFLDS00005">
    <property type="entry name" value="Isoprenoid_Synthase_Type_I"/>
    <property type="match status" value="1"/>
</dbReference>
<keyword evidence="4" id="KW-0479">Metal-binding</keyword>
<dbReference type="Proteomes" id="UP000748308">
    <property type="component" value="Unassembled WGS sequence"/>
</dbReference>
<accession>A0A937X8Q8</accession>
<comment type="cofactor">
    <cofactor evidence="1">
        <name>Mg(2+)</name>
        <dbReference type="ChEBI" id="CHEBI:18420"/>
    </cofactor>
</comment>
<dbReference type="PANTHER" id="PTHR12001:SF85">
    <property type="entry name" value="SHORT CHAIN ISOPRENYL DIPHOSPHATE SYNTHASE"/>
    <property type="match status" value="1"/>
</dbReference>
<evidence type="ECO:0000256" key="6">
    <source>
        <dbReference type="RuleBase" id="RU004466"/>
    </source>
</evidence>
<dbReference type="InterPro" id="IPR008949">
    <property type="entry name" value="Isoprenoid_synthase_dom_sf"/>
</dbReference>